<dbReference type="InterPro" id="IPR036390">
    <property type="entry name" value="WH_DNA-bd_sf"/>
</dbReference>
<evidence type="ECO:0000256" key="2">
    <source>
        <dbReference type="ARBA" id="ARBA00023015"/>
    </source>
</evidence>
<evidence type="ECO:0000313" key="6">
    <source>
        <dbReference type="Proteomes" id="UP001319200"/>
    </source>
</evidence>
<keyword evidence="6" id="KW-1185">Reference proteome</keyword>
<dbReference type="SUPFAM" id="SSF46785">
    <property type="entry name" value="Winged helix' DNA-binding domain"/>
    <property type="match status" value="1"/>
</dbReference>
<evidence type="ECO:0000256" key="4">
    <source>
        <dbReference type="ARBA" id="ARBA00023163"/>
    </source>
</evidence>
<protein>
    <submittedName>
        <fullName evidence="5">BlaI/MecI/CopY family transcriptional regulator</fullName>
    </submittedName>
</protein>
<dbReference type="PIRSF" id="PIRSF019455">
    <property type="entry name" value="CopR_AtkY"/>
    <property type="match status" value="1"/>
</dbReference>
<dbReference type="Gene3D" id="1.10.4040.10">
    <property type="entry name" value="Penicillinase repressor domain"/>
    <property type="match status" value="1"/>
</dbReference>
<keyword evidence="4" id="KW-0804">Transcription</keyword>
<proteinExistence type="inferred from homology"/>
<evidence type="ECO:0000256" key="1">
    <source>
        <dbReference type="ARBA" id="ARBA00011046"/>
    </source>
</evidence>
<keyword evidence="3" id="KW-0238">DNA-binding</keyword>
<dbReference type="GO" id="GO:0003677">
    <property type="term" value="F:DNA binding"/>
    <property type="evidence" value="ECO:0007669"/>
    <property type="project" value="UniProtKB-KW"/>
</dbReference>
<dbReference type="RefSeq" id="WP_254169426.1">
    <property type="nucleotide sequence ID" value="NZ_JAHESF010000047.1"/>
</dbReference>
<comment type="similarity">
    <text evidence="1">Belongs to the BlaI transcriptional regulatory family.</text>
</comment>
<dbReference type="EMBL" id="JAHESF010000047">
    <property type="protein sequence ID" value="MBT1700740.1"/>
    <property type="molecule type" value="Genomic_DNA"/>
</dbReference>
<dbReference type="InterPro" id="IPR036388">
    <property type="entry name" value="WH-like_DNA-bd_sf"/>
</dbReference>
<dbReference type="InterPro" id="IPR005650">
    <property type="entry name" value="BlaI_family"/>
</dbReference>
<evidence type="ECO:0000313" key="5">
    <source>
        <dbReference type="EMBL" id="MBT1700740.1"/>
    </source>
</evidence>
<reference evidence="5 6" key="1">
    <citation type="submission" date="2021-05" db="EMBL/GenBank/DDBJ databases">
        <title>A Polyphasic approach of four new species of the genus Ohtaekwangia: Ohtaekwangia histidinii sp. nov., Ohtaekwangia cretensis sp. nov., Ohtaekwangia indiensis sp. nov., Ohtaekwangia reichenbachii sp. nov. from diverse environment.</title>
        <authorList>
            <person name="Octaviana S."/>
        </authorList>
    </citation>
    <scope>NUCLEOTIDE SEQUENCE [LARGE SCALE GENOMIC DNA]</scope>
    <source>
        <strain evidence="5 6">PWU4</strain>
    </source>
</reference>
<dbReference type="Gene3D" id="1.10.10.10">
    <property type="entry name" value="Winged helix-like DNA-binding domain superfamily/Winged helix DNA-binding domain"/>
    <property type="match status" value="1"/>
</dbReference>
<sequence length="128" mass="14495">MNRSQVKPTEKELEILQILWARGPVAVKDVHEAMGGEDMNGYTTILKLLQIMHEKGLVTRQKSGKLHLYKAVPSQENTRQQIIDKMIDTVFQGSAMQLVMSALGNKKSSKEELLEIKKYLEKLEGGEQ</sequence>
<organism evidence="5 6">
    <name type="scientific">Chryseosolibacter histidini</name>
    <dbReference type="NCBI Taxonomy" id="2782349"/>
    <lineage>
        <taxon>Bacteria</taxon>
        <taxon>Pseudomonadati</taxon>
        <taxon>Bacteroidota</taxon>
        <taxon>Cytophagia</taxon>
        <taxon>Cytophagales</taxon>
        <taxon>Chryseotaleaceae</taxon>
        <taxon>Chryseosolibacter</taxon>
    </lineage>
</organism>
<dbReference type="AlphaFoldDB" id="A0AAP2DQL3"/>
<dbReference type="Pfam" id="PF03965">
    <property type="entry name" value="Penicillinase_R"/>
    <property type="match status" value="1"/>
</dbReference>
<dbReference type="Proteomes" id="UP001319200">
    <property type="component" value="Unassembled WGS sequence"/>
</dbReference>
<dbReference type="GO" id="GO:0045892">
    <property type="term" value="P:negative regulation of DNA-templated transcription"/>
    <property type="evidence" value="ECO:0007669"/>
    <property type="project" value="InterPro"/>
</dbReference>
<accession>A0AAP2DQL3</accession>
<gene>
    <name evidence="5" type="ORF">KK083_27870</name>
</gene>
<comment type="caution">
    <text evidence="5">The sequence shown here is derived from an EMBL/GenBank/DDBJ whole genome shotgun (WGS) entry which is preliminary data.</text>
</comment>
<evidence type="ECO:0000256" key="3">
    <source>
        <dbReference type="ARBA" id="ARBA00023125"/>
    </source>
</evidence>
<keyword evidence="2" id="KW-0805">Transcription regulation</keyword>
<name>A0AAP2DQL3_9BACT</name>